<dbReference type="EMBL" id="JAJITC010000005">
    <property type="protein sequence ID" value="MCC8402295.1"/>
    <property type="molecule type" value="Genomic_DNA"/>
</dbReference>
<keyword evidence="3" id="KW-1185">Reference proteome</keyword>
<organism evidence="2 3">
    <name type="scientific">Paraburkholderia translucens</name>
    <dbReference type="NCBI Taxonomy" id="2886945"/>
    <lineage>
        <taxon>Bacteria</taxon>
        <taxon>Pseudomonadati</taxon>
        <taxon>Pseudomonadota</taxon>
        <taxon>Betaproteobacteria</taxon>
        <taxon>Burkholderiales</taxon>
        <taxon>Burkholderiaceae</taxon>
        <taxon>Paraburkholderia</taxon>
    </lineage>
</organism>
<evidence type="ECO:0000313" key="3">
    <source>
        <dbReference type="Proteomes" id="UP001430614"/>
    </source>
</evidence>
<accession>A0ABS8KC63</accession>
<comment type="caution">
    <text evidence="2">The sequence shown here is derived from an EMBL/GenBank/DDBJ whole genome shotgun (WGS) entry which is preliminary data.</text>
</comment>
<name>A0ABS8KC63_9BURK</name>
<dbReference type="Proteomes" id="UP001430614">
    <property type="component" value="Unassembled WGS sequence"/>
</dbReference>
<proteinExistence type="predicted"/>
<sequence length="90" mass="10381">MRITADTEADMSRTVEARLRKATNVTLPTDVYEEGKALGLNFSRIFEQAMREAIRVERGRRWATENVDFIAAHNAFVEKHGLPLAERRMF</sequence>
<evidence type="ECO:0000313" key="2">
    <source>
        <dbReference type="EMBL" id="MCC8402295.1"/>
    </source>
</evidence>
<dbReference type="InterPro" id="IPR009956">
    <property type="entry name" value="Post-segregation_anti-tox_CcdA"/>
</dbReference>
<protein>
    <submittedName>
        <fullName evidence="2">Type II toxin-antitoxin system CcdA family antitoxin</fullName>
    </submittedName>
</protein>
<keyword evidence="1" id="KW-1277">Toxin-antitoxin system</keyword>
<gene>
    <name evidence="2" type="ORF">LJ655_10390</name>
</gene>
<reference evidence="2 3" key="1">
    <citation type="submission" date="2021-11" db="EMBL/GenBank/DDBJ databases">
        <authorList>
            <person name="Oh E.-T."/>
            <person name="Kim S.-B."/>
        </authorList>
    </citation>
    <scope>NUCLEOTIDE SEQUENCE [LARGE SCALE GENOMIC DNA]</scope>
    <source>
        <strain evidence="2 3">MMS20-SJTN17</strain>
    </source>
</reference>
<dbReference type="Pfam" id="PF07362">
    <property type="entry name" value="CcdA"/>
    <property type="match status" value="1"/>
</dbReference>
<dbReference type="RefSeq" id="WP_230561161.1">
    <property type="nucleotide sequence ID" value="NZ_JAJITC010000005.1"/>
</dbReference>
<evidence type="ECO:0000256" key="1">
    <source>
        <dbReference type="ARBA" id="ARBA00022649"/>
    </source>
</evidence>